<dbReference type="Proteomes" id="UP001163823">
    <property type="component" value="Chromosome 4"/>
</dbReference>
<evidence type="ECO:0000313" key="10">
    <source>
        <dbReference type="EMBL" id="KAJ7972929.1"/>
    </source>
</evidence>
<dbReference type="SFLD" id="SFLDS00019">
    <property type="entry name" value="Glutathione_Transferase_(cytos"/>
    <property type="match status" value="1"/>
</dbReference>
<dbReference type="GO" id="GO:0009407">
    <property type="term" value="P:toxin catabolic process"/>
    <property type="evidence" value="ECO:0007669"/>
    <property type="project" value="UniProtKB-ARBA"/>
</dbReference>
<evidence type="ECO:0000256" key="1">
    <source>
        <dbReference type="ARBA" id="ARBA00004514"/>
    </source>
</evidence>
<dbReference type="SUPFAM" id="SSF47616">
    <property type="entry name" value="GST C-terminal domain-like"/>
    <property type="match status" value="1"/>
</dbReference>
<comment type="similarity">
    <text evidence="2">Belongs to the GST superfamily. Phi family.</text>
</comment>
<evidence type="ECO:0000256" key="5">
    <source>
        <dbReference type="ARBA" id="ARBA00022575"/>
    </source>
</evidence>
<dbReference type="Pfam" id="PF00043">
    <property type="entry name" value="GST_C"/>
    <property type="match status" value="1"/>
</dbReference>
<accession>A0AAD7Q158</accession>
<dbReference type="Pfam" id="PF02798">
    <property type="entry name" value="GST_N"/>
    <property type="match status" value="1"/>
</dbReference>
<dbReference type="InterPro" id="IPR034347">
    <property type="entry name" value="GST_Phi_C"/>
</dbReference>
<dbReference type="SFLD" id="SFLDG00358">
    <property type="entry name" value="Main_(cytGST)"/>
    <property type="match status" value="1"/>
</dbReference>
<dbReference type="InterPro" id="IPR004046">
    <property type="entry name" value="GST_C"/>
</dbReference>
<reference evidence="10" key="1">
    <citation type="journal article" date="2023" name="Science">
        <title>Elucidation of the pathway for biosynthesis of saponin adjuvants from the soapbark tree.</title>
        <authorList>
            <person name="Reed J."/>
            <person name="Orme A."/>
            <person name="El-Demerdash A."/>
            <person name="Owen C."/>
            <person name="Martin L.B.B."/>
            <person name="Misra R.C."/>
            <person name="Kikuchi S."/>
            <person name="Rejzek M."/>
            <person name="Martin A.C."/>
            <person name="Harkess A."/>
            <person name="Leebens-Mack J."/>
            <person name="Louveau T."/>
            <person name="Stephenson M.J."/>
            <person name="Osbourn A."/>
        </authorList>
    </citation>
    <scope>NUCLEOTIDE SEQUENCE</scope>
    <source>
        <strain evidence="10">S10</strain>
    </source>
</reference>
<feature type="domain" description="GST N-terminal" evidence="8">
    <location>
        <begin position="3"/>
        <end position="84"/>
    </location>
</feature>
<dbReference type="GO" id="GO:0004364">
    <property type="term" value="F:glutathione transferase activity"/>
    <property type="evidence" value="ECO:0007669"/>
    <property type="project" value="UniProtKB-EC"/>
</dbReference>
<dbReference type="FunFam" id="1.20.1050.10:FF:000004">
    <property type="entry name" value="Glutathione S-transferase F2"/>
    <property type="match status" value="1"/>
</dbReference>
<dbReference type="InterPro" id="IPR040079">
    <property type="entry name" value="Glutathione_S-Trfase"/>
</dbReference>
<dbReference type="PROSITE" id="PS50404">
    <property type="entry name" value="GST_NTER"/>
    <property type="match status" value="1"/>
</dbReference>
<keyword evidence="6" id="KW-0808">Transferase</keyword>
<dbReference type="InterPro" id="IPR036282">
    <property type="entry name" value="Glutathione-S-Trfase_C_sf"/>
</dbReference>
<keyword evidence="11" id="KW-1185">Reference proteome</keyword>
<dbReference type="GO" id="GO:0006749">
    <property type="term" value="P:glutathione metabolic process"/>
    <property type="evidence" value="ECO:0007669"/>
    <property type="project" value="TreeGrafter"/>
</dbReference>
<evidence type="ECO:0000259" key="8">
    <source>
        <dbReference type="PROSITE" id="PS50404"/>
    </source>
</evidence>
<keyword evidence="4" id="KW-0963">Cytoplasm</keyword>
<feature type="domain" description="GST C-terminal" evidence="9">
    <location>
        <begin position="91"/>
        <end position="219"/>
    </location>
</feature>
<keyword evidence="5" id="KW-0216">Detoxification</keyword>
<dbReference type="GO" id="GO:0005829">
    <property type="term" value="C:cytosol"/>
    <property type="evidence" value="ECO:0007669"/>
    <property type="project" value="UniProtKB-SubCell"/>
</dbReference>
<dbReference type="SUPFAM" id="SSF52833">
    <property type="entry name" value="Thioredoxin-like"/>
    <property type="match status" value="1"/>
</dbReference>
<gene>
    <name evidence="10" type="ORF">O6P43_010744</name>
</gene>
<dbReference type="FunFam" id="3.40.30.10:FF:000016">
    <property type="entry name" value="Glutathione S-transferase F2"/>
    <property type="match status" value="1"/>
</dbReference>
<dbReference type="InterPro" id="IPR036249">
    <property type="entry name" value="Thioredoxin-like_sf"/>
</dbReference>
<dbReference type="EMBL" id="JARAOO010000004">
    <property type="protein sequence ID" value="KAJ7972929.1"/>
    <property type="molecule type" value="Genomic_DNA"/>
</dbReference>
<proteinExistence type="inferred from homology"/>
<sequence>MAAVRKLYGILNSPATLKVMACLFEHDLEFEFVPINLDAGEHKKKPFLYLNPFGQVPVFEDGDTKQFESRAIIRSMAHGYAKEGQELIYWDAKEQAMVAEWVDVEDHHFEPPASKLIRELLTKPKKGLSSNEEVVAEAEAKLAKVLDVYESVLSKSKYLASDKYTIVDVLHLPNLHSLMEITQAKKLIESRPRVKEWCSQILARPAWSKVLHMKEEAQV</sequence>
<dbReference type="InterPro" id="IPR010987">
    <property type="entry name" value="Glutathione-S-Trfase_C-like"/>
</dbReference>
<evidence type="ECO:0000256" key="6">
    <source>
        <dbReference type="ARBA" id="ARBA00022679"/>
    </source>
</evidence>
<evidence type="ECO:0000259" key="9">
    <source>
        <dbReference type="PROSITE" id="PS50405"/>
    </source>
</evidence>
<comment type="subcellular location">
    <subcellularLocation>
        <location evidence="1">Cytoplasm</location>
        <location evidence="1">Cytosol</location>
    </subcellularLocation>
</comment>
<dbReference type="EC" id="2.5.1.18" evidence="3"/>
<evidence type="ECO:0000256" key="3">
    <source>
        <dbReference type="ARBA" id="ARBA00012452"/>
    </source>
</evidence>
<dbReference type="PANTHER" id="PTHR43900:SF56">
    <property type="entry name" value="GLUTATHIONE TRANSFERASE"/>
    <property type="match status" value="1"/>
</dbReference>
<dbReference type="KEGG" id="qsa:O6P43_010744"/>
<dbReference type="SFLD" id="SFLDG01154">
    <property type="entry name" value="Main.5:_Phi-like"/>
    <property type="match status" value="1"/>
</dbReference>
<dbReference type="Gene3D" id="3.40.30.10">
    <property type="entry name" value="Glutaredoxin"/>
    <property type="match status" value="1"/>
</dbReference>
<evidence type="ECO:0000256" key="7">
    <source>
        <dbReference type="ARBA" id="ARBA00047960"/>
    </source>
</evidence>
<evidence type="ECO:0000256" key="2">
    <source>
        <dbReference type="ARBA" id="ARBA00010128"/>
    </source>
</evidence>
<dbReference type="GO" id="GO:0043295">
    <property type="term" value="F:glutathione binding"/>
    <property type="evidence" value="ECO:0007669"/>
    <property type="project" value="TreeGrafter"/>
</dbReference>
<organism evidence="10 11">
    <name type="scientific">Quillaja saponaria</name>
    <name type="common">Soap bark tree</name>
    <dbReference type="NCBI Taxonomy" id="32244"/>
    <lineage>
        <taxon>Eukaryota</taxon>
        <taxon>Viridiplantae</taxon>
        <taxon>Streptophyta</taxon>
        <taxon>Embryophyta</taxon>
        <taxon>Tracheophyta</taxon>
        <taxon>Spermatophyta</taxon>
        <taxon>Magnoliopsida</taxon>
        <taxon>eudicotyledons</taxon>
        <taxon>Gunneridae</taxon>
        <taxon>Pentapetalae</taxon>
        <taxon>rosids</taxon>
        <taxon>fabids</taxon>
        <taxon>Fabales</taxon>
        <taxon>Quillajaceae</taxon>
        <taxon>Quillaja</taxon>
    </lineage>
</organism>
<dbReference type="InterPro" id="IPR004045">
    <property type="entry name" value="Glutathione_S-Trfase_N"/>
</dbReference>
<protein>
    <recommendedName>
        <fullName evidence="3">glutathione transferase</fullName>
        <ecNumber evidence="3">2.5.1.18</ecNumber>
    </recommendedName>
</protein>
<dbReference type="PANTHER" id="PTHR43900">
    <property type="entry name" value="GLUTATHIONE S-TRANSFERASE RHO"/>
    <property type="match status" value="1"/>
</dbReference>
<dbReference type="Gene3D" id="1.20.1050.10">
    <property type="match status" value="1"/>
</dbReference>
<evidence type="ECO:0000256" key="4">
    <source>
        <dbReference type="ARBA" id="ARBA00022490"/>
    </source>
</evidence>
<name>A0AAD7Q158_QUISA</name>
<evidence type="ECO:0000313" key="11">
    <source>
        <dbReference type="Proteomes" id="UP001163823"/>
    </source>
</evidence>
<dbReference type="CDD" id="cd03187">
    <property type="entry name" value="GST_C_Phi"/>
    <property type="match status" value="1"/>
</dbReference>
<comment type="caution">
    <text evidence="10">The sequence shown here is derived from an EMBL/GenBank/DDBJ whole genome shotgun (WGS) entry which is preliminary data.</text>
</comment>
<comment type="catalytic activity">
    <reaction evidence="7">
        <text>RX + glutathione = an S-substituted glutathione + a halide anion + H(+)</text>
        <dbReference type="Rhea" id="RHEA:16437"/>
        <dbReference type="ChEBI" id="CHEBI:15378"/>
        <dbReference type="ChEBI" id="CHEBI:16042"/>
        <dbReference type="ChEBI" id="CHEBI:17792"/>
        <dbReference type="ChEBI" id="CHEBI:57925"/>
        <dbReference type="ChEBI" id="CHEBI:90779"/>
        <dbReference type="EC" id="2.5.1.18"/>
    </reaction>
</comment>
<dbReference type="PROSITE" id="PS50405">
    <property type="entry name" value="GST_CTER"/>
    <property type="match status" value="1"/>
</dbReference>
<dbReference type="AlphaFoldDB" id="A0AAD7Q158"/>